<proteinExistence type="predicted"/>
<feature type="region of interest" description="Disordered" evidence="1">
    <location>
        <begin position="117"/>
        <end position="142"/>
    </location>
</feature>
<gene>
    <name evidence="2" type="ORF">FRX31_026722</name>
</gene>
<keyword evidence="3" id="KW-1185">Reference proteome</keyword>
<feature type="non-terminal residue" evidence="2">
    <location>
        <position position="142"/>
    </location>
</feature>
<name>A0A7J6VG72_THATH</name>
<sequence length="142" mass="16198">MQLHQYKQGSPLKTLFSVLEDMEEDISHIDSYTENPISAINDQHQTRDKAHFLEPGTSRLEEQYTTGIEEEAKKDDAVIIPALAQLYPPQPSDQFQGIAEHLQYEFSTVQSLLLLTNDDTEPEEENDLERNQALVTYGSDTE</sequence>
<dbReference type="Proteomes" id="UP000554482">
    <property type="component" value="Unassembled WGS sequence"/>
</dbReference>
<comment type="caution">
    <text evidence="2">The sequence shown here is derived from an EMBL/GenBank/DDBJ whole genome shotgun (WGS) entry which is preliminary data.</text>
</comment>
<evidence type="ECO:0000313" key="3">
    <source>
        <dbReference type="Proteomes" id="UP000554482"/>
    </source>
</evidence>
<organism evidence="2 3">
    <name type="scientific">Thalictrum thalictroides</name>
    <name type="common">Rue-anemone</name>
    <name type="synonym">Anemone thalictroides</name>
    <dbReference type="NCBI Taxonomy" id="46969"/>
    <lineage>
        <taxon>Eukaryota</taxon>
        <taxon>Viridiplantae</taxon>
        <taxon>Streptophyta</taxon>
        <taxon>Embryophyta</taxon>
        <taxon>Tracheophyta</taxon>
        <taxon>Spermatophyta</taxon>
        <taxon>Magnoliopsida</taxon>
        <taxon>Ranunculales</taxon>
        <taxon>Ranunculaceae</taxon>
        <taxon>Thalictroideae</taxon>
        <taxon>Thalictrum</taxon>
    </lineage>
</organism>
<dbReference type="AlphaFoldDB" id="A0A7J6VG72"/>
<evidence type="ECO:0000256" key="1">
    <source>
        <dbReference type="SAM" id="MobiDB-lite"/>
    </source>
</evidence>
<evidence type="ECO:0000313" key="2">
    <source>
        <dbReference type="EMBL" id="KAF5183691.1"/>
    </source>
</evidence>
<feature type="compositionally biased region" description="Acidic residues" evidence="1">
    <location>
        <begin position="118"/>
        <end position="127"/>
    </location>
</feature>
<accession>A0A7J6VG72</accession>
<protein>
    <submittedName>
        <fullName evidence="2">Uncharacterized protein</fullName>
    </submittedName>
</protein>
<dbReference type="EMBL" id="JABWDY010033071">
    <property type="protein sequence ID" value="KAF5183691.1"/>
    <property type="molecule type" value="Genomic_DNA"/>
</dbReference>
<reference evidence="2 3" key="1">
    <citation type="submission" date="2020-06" db="EMBL/GenBank/DDBJ databases">
        <title>Transcriptomic and genomic resources for Thalictrum thalictroides and T. hernandezii: Facilitating candidate gene discovery in an emerging model plant lineage.</title>
        <authorList>
            <person name="Arias T."/>
            <person name="Riano-Pachon D.M."/>
            <person name="Di Stilio V.S."/>
        </authorList>
    </citation>
    <scope>NUCLEOTIDE SEQUENCE [LARGE SCALE GENOMIC DNA]</scope>
    <source>
        <strain evidence="3">cv. WT478/WT964</strain>
        <tissue evidence="2">Leaves</tissue>
    </source>
</reference>